<evidence type="ECO:0000313" key="2">
    <source>
        <dbReference type="EMBL" id="CAL1540655.1"/>
    </source>
</evidence>
<reference evidence="2 3" key="1">
    <citation type="submission" date="2024-04" db="EMBL/GenBank/DDBJ databases">
        <authorList>
            <consortium name="Genoscope - CEA"/>
            <person name="William W."/>
        </authorList>
    </citation>
    <scope>NUCLEOTIDE SEQUENCE [LARGE SCALE GENOMIC DNA]</scope>
</reference>
<dbReference type="EMBL" id="CAXITT010000392">
    <property type="protein sequence ID" value="CAL1540655.1"/>
    <property type="molecule type" value="Genomic_DNA"/>
</dbReference>
<dbReference type="Proteomes" id="UP001497497">
    <property type="component" value="Unassembled WGS sequence"/>
</dbReference>
<dbReference type="AlphaFoldDB" id="A0AAV2I588"/>
<accession>A0AAV2I588</accession>
<sequence>MSILQPRSAAMSILQPRSEARSIFQPRSVDLHVMATLTRHITLTLLLTCIVQDLALTRTTDHPYLDLGEILERVCDGCHLQIRACADENTRTLIREKRYWEAYTNVVSSSCFKELKQCSESEIKIFEDAACYASRFLGSNPTNWRYIACDASRLYLGSLTIAMCVLVIVLGQMQNFSH</sequence>
<proteinExistence type="predicted"/>
<evidence type="ECO:0000313" key="3">
    <source>
        <dbReference type="Proteomes" id="UP001497497"/>
    </source>
</evidence>
<keyword evidence="1" id="KW-0472">Membrane</keyword>
<name>A0AAV2I588_LYMST</name>
<feature type="transmembrane region" description="Helical" evidence="1">
    <location>
        <begin position="154"/>
        <end position="173"/>
    </location>
</feature>
<evidence type="ECO:0000256" key="1">
    <source>
        <dbReference type="SAM" id="Phobius"/>
    </source>
</evidence>
<gene>
    <name evidence="2" type="ORF">GSLYS_00014304001</name>
</gene>
<keyword evidence="1" id="KW-0812">Transmembrane</keyword>
<protein>
    <submittedName>
        <fullName evidence="2">Uncharacterized protein</fullName>
    </submittedName>
</protein>
<keyword evidence="1" id="KW-1133">Transmembrane helix</keyword>
<organism evidence="2 3">
    <name type="scientific">Lymnaea stagnalis</name>
    <name type="common">Great pond snail</name>
    <name type="synonym">Helix stagnalis</name>
    <dbReference type="NCBI Taxonomy" id="6523"/>
    <lineage>
        <taxon>Eukaryota</taxon>
        <taxon>Metazoa</taxon>
        <taxon>Spiralia</taxon>
        <taxon>Lophotrochozoa</taxon>
        <taxon>Mollusca</taxon>
        <taxon>Gastropoda</taxon>
        <taxon>Heterobranchia</taxon>
        <taxon>Euthyneura</taxon>
        <taxon>Panpulmonata</taxon>
        <taxon>Hygrophila</taxon>
        <taxon>Lymnaeoidea</taxon>
        <taxon>Lymnaeidae</taxon>
        <taxon>Lymnaea</taxon>
    </lineage>
</organism>
<keyword evidence="3" id="KW-1185">Reference proteome</keyword>
<comment type="caution">
    <text evidence="2">The sequence shown here is derived from an EMBL/GenBank/DDBJ whole genome shotgun (WGS) entry which is preliminary data.</text>
</comment>